<organism evidence="9 10">
    <name type="scientific">Brevibacterium salitolerans</name>
    <dbReference type="NCBI Taxonomy" id="1403566"/>
    <lineage>
        <taxon>Bacteria</taxon>
        <taxon>Bacillati</taxon>
        <taxon>Actinomycetota</taxon>
        <taxon>Actinomycetes</taxon>
        <taxon>Micrococcales</taxon>
        <taxon>Brevibacteriaceae</taxon>
        <taxon>Brevibacterium</taxon>
    </lineage>
</organism>
<dbReference type="InterPro" id="IPR003416">
    <property type="entry name" value="MgtC/SapB/SrpB/YhiD_fam"/>
</dbReference>
<comment type="subcellular location">
    <subcellularLocation>
        <location evidence="1">Cell membrane</location>
        <topology evidence="1">Multi-pass membrane protein</topology>
    </subcellularLocation>
</comment>
<feature type="domain" description="MgtC/SapB/SrpB/YhiD N-terminal" evidence="8">
    <location>
        <begin position="22"/>
        <end position="148"/>
    </location>
</feature>
<proteinExistence type="inferred from homology"/>
<evidence type="ECO:0000313" key="9">
    <source>
        <dbReference type="EMBL" id="GAA2100824.1"/>
    </source>
</evidence>
<dbReference type="Pfam" id="PF02308">
    <property type="entry name" value="MgtC"/>
    <property type="match status" value="1"/>
</dbReference>
<keyword evidence="3" id="KW-1003">Cell membrane</keyword>
<dbReference type="PRINTS" id="PR01837">
    <property type="entry name" value="MGTCSAPBPROT"/>
</dbReference>
<keyword evidence="6 7" id="KW-0472">Membrane</keyword>
<feature type="transmembrane region" description="Helical" evidence="7">
    <location>
        <begin position="6"/>
        <end position="28"/>
    </location>
</feature>
<evidence type="ECO:0000313" key="10">
    <source>
        <dbReference type="Proteomes" id="UP001500984"/>
    </source>
</evidence>
<feature type="transmembrane region" description="Helical" evidence="7">
    <location>
        <begin position="105"/>
        <end position="122"/>
    </location>
</feature>
<feature type="transmembrane region" description="Helical" evidence="7">
    <location>
        <begin position="81"/>
        <end position="98"/>
    </location>
</feature>
<evidence type="ECO:0000256" key="2">
    <source>
        <dbReference type="ARBA" id="ARBA00009298"/>
    </source>
</evidence>
<dbReference type="InterPro" id="IPR049177">
    <property type="entry name" value="MgtC_SapB_SrpB_YhiD_N"/>
</dbReference>
<evidence type="ECO:0000256" key="3">
    <source>
        <dbReference type="ARBA" id="ARBA00022475"/>
    </source>
</evidence>
<feature type="transmembrane region" description="Helical" evidence="7">
    <location>
        <begin position="128"/>
        <end position="149"/>
    </location>
</feature>
<comment type="caution">
    <text evidence="9">The sequence shown here is derived from an EMBL/GenBank/DDBJ whole genome shotgun (WGS) entry which is preliminary data.</text>
</comment>
<sequence length="248" mass="26309">MSETDGFVGLLHGTSLVEAQLMLAAFVLCSLLGLERQLRQKAAGFRTHVLVGMGSCAFTLVSAYGFAMVLADDVTLDPSRIAAQVVSGIGFLGAGVIFKGRNMVRGLTTAATVWVSAAVGMACGAGMLSLAALLTALTLLTLFVIAPLIRRLPDPNSRRLVRVTYRDGAGILREVLAAATGLGFATSIEHSRRFSGEDGEPLVELDIRFLGRRPLRMLLPELLDIEGVEGVTLRVSREHSVDADGDSI</sequence>
<evidence type="ECO:0000256" key="4">
    <source>
        <dbReference type="ARBA" id="ARBA00022692"/>
    </source>
</evidence>
<reference evidence="10" key="1">
    <citation type="journal article" date="2019" name="Int. J. Syst. Evol. Microbiol.">
        <title>The Global Catalogue of Microorganisms (GCM) 10K type strain sequencing project: providing services to taxonomists for standard genome sequencing and annotation.</title>
        <authorList>
            <consortium name="The Broad Institute Genomics Platform"/>
            <consortium name="The Broad Institute Genome Sequencing Center for Infectious Disease"/>
            <person name="Wu L."/>
            <person name="Ma J."/>
        </authorList>
    </citation>
    <scope>NUCLEOTIDE SEQUENCE [LARGE SCALE GENOMIC DNA]</scope>
    <source>
        <strain evidence="10">JCM 15900</strain>
    </source>
</reference>
<protein>
    <submittedName>
        <fullName evidence="9">MgtC/SapB family protein</fullName>
    </submittedName>
</protein>
<keyword evidence="4 7" id="KW-0812">Transmembrane</keyword>
<dbReference type="PANTHER" id="PTHR33778:SF1">
    <property type="entry name" value="MAGNESIUM TRANSPORTER YHID-RELATED"/>
    <property type="match status" value="1"/>
</dbReference>
<dbReference type="EMBL" id="BAAAPZ010000008">
    <property type="protein sequence ID" value="GAA2100824.1"/>
    <property type="molecule type" value="Genomic_DNA"/>
</dbReference>
<evidence type="ECO:0000256" key="1">
    <source>
        <dbReference type="ARBA" id="ARBA00004651"/>
    </source>
</evidence>
<accession>A0ABP5IL44</accession>
<evidence type="ECO:0000256" key="6">
    <source>
        <dbReference type="ARBA" id="ARBA00023136"/>
    </source>
</evidence>
<feature type="transmembrane region" description="Helical" evidence="7">
    <location>
        <begin position="49"/>
        <end position="69"/>
    </location>
</feature>
<evidence type="ECO:0000259" key="8">
    <source>
        <dbReference type="Pfam" id="PF02308"/>
    </source>
</evidence>
<keyword evidence="10" id="KW-1185">Reference proteome</keyword>
<gene>
    <name evidence="9" type="ORF">GCM10009823_23430</name>
</gene>
<dbReference type="PANTHER" id="PTHR33778">
    <property type="entry name" value="PROTEIN MGTC"/>
    <property type="match status" value="1"/>
</dbReference>
<name>A0ABP5IL44_9MICO</name>
<dbReference type="Proteomes" id="UP001500984">
    <property type="component" value="Unassembled WGS sequence"/>
</dbReference>
<keyword evidence="5 7" id="KW-1133">Transmembrane helix</keyword>
<comment type="similarity">
    <text evidence="2">Belongs to the MgtC/SapB family.</text>
</comment>
<evidence type="ECO:0000256" key="5">
    <source>
        <dbReference type="ARBA" id="ARBA00022989"/>
    </source>
</evidence>
<evidence type="ECO:0000256" key="7">
    <source>
        <dbReference type="SAM" id="Phobius"/>
    </source>
</evidence>